<dbReference type="GO" id="GO:0008270">
    <property type="term" value="F:zinc ion binding"/>
    <property type="evidence" value="ECO:0007669"/>
    <property type="project" value="InterPro"/>
</dbReference>
<gene>
    <name evidence="3" type="ORF">CCHLO57077_00016245</name>
</gene>
<dbReference type="PANTHER" id="PTHR47784">
    <property type="entry name" value="STEROL UPTAKE CONTROL PROTEIN 2"/>
    <property type="match status" value="1"/>
</dbReference>
<dbReference type="InterPro" id="IPR053157">
    <property type="entry name" value="Sterol_Uptake_Regulator"/>
</dbReference>
<dbReference type="InterPro" id="IPR001138">
    <property type="entry name" value="Zn2Cys6_DnaBD"/>
</dbReference>
<dbReference type="Proteomes" id="UP001160390">
    <property type="component" value="Unassembled WGS sequence"/>
</dbReference>
<comment type="caution">
    <text evidence="3">The sequence shown here is derived from an EMBL/GenBank/DDBJ whole genome shotgun (WGS) entry which is preliminary data.</text>
</comment>
<sequence>MAKRKKYRKVRGGCLTCKERKVRCGLEKPECENCTRLARRCGYADAPVRPSAMQEIELMHHYTAYTCLSMSENPVLRSLWRDIVPKHALRHPFLLQGIFACAALHKVHGDRDMEPEDLARLIHAADFYQQDSLKTYIDLLSNVTEENCHALFAFSQIIAGLSFARLSSNIHEHTSGPIDLIDKFFSLSELMKGTLNVAIEGIEWLREGDLRSMLGDAPSIPSQQDLAGSSTPCGIAMKTLSNHIAGQIQDDEASRARVEVLQSTLRLVYSLFLEPPESKQKLNNIGGFLVFADLDFIRLLKGWDHAALAILAYYGAALYRLRHIWYYGDVGAKIVKAVRDIDMRAYSTYLVWPQQEVGIQLRKLYMCSF</sequence>
<dbReference type="Pfam" id="PF11951">
    <property type="entry name" value="Fungal_trans_2"/>
    <property type="match status" value="1"/>
</dbReference>
<reference evidence="3" key="1">
    <citation type="submission" date="2023-01" db="EMBL/GenBank/DDBJ databases">
        <authorList>
            <person name="Piombo E."/>
        </authorList>
    </citation>
    <scope>NUCLEOTIDE SEQUENCE</scope>
</reference>
<dbReference type="SMART" id="SM00066">
    <property type="entry name" value="GAL4"/>
    <property type="match status" value="1"/>
</dbReference>
<keyword evidence="4" id="KW-1185">Reference proteome</keyword>
<dbReference type="GO" id="GO:0001228">
    <property type="term" value="F:DNA-binding transcription activator activity, RNA polymerase II-specific"/>
    <property type="evidence" value="ECO:0007669"/>
    <property type="project" value="TreeGrafter"/>
</dbReference>
<feature type="domain" description="Zn(2)-C6 fungal-type" evidence="2">
    <location>
        <begin position="13"/>
        <end position="43"/>
    </location>
</feature>
<name>A0AA35Q1B4_9HYPO</name>
<dbReference type="Pfam" id="PF00172">
    <property type="entry name" value="Zn_clus"/>
    <property type="match status" value="1"/>
</dbReference>
<evidence type="ECO:0000259" key="2">
    <source>
        <dbReference type="PROSITE" id="PS50048"/>
    </source>
</evidence>
<evidence type="ECO:0000256" key="1">
    <source>
        <dbReference type="ARBA" id="ARBA00023242"/>
    </source>
</evidence>
<evidence type="ECO:0000313" key="4">
    <source>
        <dbReference type="Proteomes" id="UP001160390"/>
    </source>
</evidence>
<dbReference type="CDD" id="cd00067">
    <property type="entry name" value="GAL4"/>
    <property type="match status" value="1"/>
</dbReference>
<dbReference type="PROSITE" id="PS50048">
    <property type="entry name" value="ZN2_CY6_FUNGAL_2"/>
    <property type="match status" value="1"/>
</dbReference>
<keyword evidence="1" id="KW-0539">Nucleus</keyword>
<proteinExistence type="predicted"/>
<accession>A0AA35Q1B4</accession>
<dbReference type="PROSITE" id="PS00463">
    <property type="entry name" value="ZN2_CY6_FUNGAL_1"/>
    <property type="match status" value="1"/>
</dbReference>
<organism evidence="3 4">
    <name type="scientific">Clonostachys chloroleuca</name>
    <dbReference type="NCBI Taxonomy" id="1926264"/>
    <lineage>
        <taxon>Eukaryota</taxon>
        <taxon>Fungi</taxon>
        <taxon>Dikarya</taxon>
        <taxon>Ascomycota</taxon>
        <taxon>Pezizomycotina</taxon>
        <taxon>Sordariomycetes</taxon>
        <taxon>Hypocreomycetidae</taxon>
        <taxon>Hypocreales</taxon>
        <taxon>Bionectriaceae</taxon>
        <taxon>Clonostachys</taxon>
    </lineage>
</organism>
<protein>
    <recommendedName>
        <fullName evidence="2">Zn(2)-C6 fungal-type domain-containing protein</fullName>
    </recommendedName>
</protein>
<dbReference type="EMBL" id="CABFNP030000758">
    <property type="protein sequence ID" value="CAI6085001.1"/>
    <property type="molecule type" value="Genomic_DNA"/>
</dbReference>
<dbReference type="PANTHER" id="PTHR47784:SF5">
    <property type="entry name" value="STEROL UPTAKE CONTROL PROTEIN 2"/>
    <property type="match status" value="1"/>
</dbReference>
<dbReference type="InterPro" id="IPR036864">
    <property type="entry name" value="Zn2-C6_fun-type_DNA-bd_sf"/>
</dbReference>
<evidence type="ECO:0000313" key="3">
    <source>
        <dbReference type="EMBL" id="CAI6085001.1"/>
    </source>
</evidence>
<dbReference type="AlphaFoldDB" id="A0AA35Q1B4"/>
<dbReference type="SUPFAM" id="SSF57701">
    <property type="entry name" value="Zn2/Cys6 DNA-binding domain"/>
    <property type="match status" value="1"/>
</dbReference>
<dbReference type="InterPro" id="IPR021858">
    <property type="entry name" value="Fun_TF"/>
</dbReference>
<dbReference type="Gene3D" id="4.10.240.10">
    <property type="entry name" value="Zn(2)-C6 fungal-type DNA-binding domain"/>
    <property type="match status" value="1"/>
</dbReference>